<feature type="transmembrane region" description="Helical" evidence="5">
    <location>
        <begin position="59"/>
        <end position="78"/>
    </location>
</feature>
<evidence type="ECO:0000313" key="6">
    <source>
        <dbReference type="EMBL" id="SCW89036.1"/>
    </source>
</evidence>
<dbReference type="SUPFAM" id="SSF103473">
    <property type="entry name" value="MFS general substrate transporter"/>
    <property type="match status" value="1"/>
</dbReference>
<accession>A0A1G4U5V6</accession>
<dbReference type="GO" id="GO:0016020">
    <property type="term" value="C:membrane"/>
    <property type="evidence" value="ECO:0007669"/>
    <property type="project" value="UniProtKB-SubCell"/>
</dbReference>
<keyword evidence="4 5" id="KW-0472">Membrane</keyword>
<dbReference type="InterPro" id="IPR051788">
    <property type="entry name" value="MFS_Transporter"/>
</dbReference>
<dbReference type="PANTHER" id="PTHR23514:SF13">
    <property type="entry name" value="INNER MEMBRANE PROTEIN YBJJ"/>
    <property type="match status" value="1"/>
</dbReference>
<dbReference type="InterPro" id="IPR036259">
    <property type="entry name" value="MFS_trans_sf"/>
</dbReference>
<feature type="transmembrane region" description="Helical" evidence="5">
    <location>
        <begin position="295"/>
        <end position="317"/>
    </location>
</feature>
<evidence type="ECO:0000256" key="3">
    <source>
        <dbReference type="ARBA" id="ARBA00022989"/>
    </source>
</evidence>
<dbReference type="InterPro" id="IPR011701">
    <property type="entry name" value="MFS"/>
</dbReference>
<evidence type="ECO:0000256" key="5">
    <source>
        <dbReference type="SAM" id="Phobius"/>
    </source>
</evidence>
<organism evidence="6 7">
    <name type="scientific">Rhizobium mongolense subsp. loessense</name>
    <dbReference type="NCBI Taxonomy" id="158890"/>
    <lineage>
        <taxon>Bacteria</taxon>
        <taxon>Pseudomonadati</taxon>
        <taxon>Pseudomonadota</taxon>
        <taxon>Alphaproteobacteria</taxon>
        <taxon>Hyphomicrobiales</taxon>
        <taxon>Rhizobiaceae</taxon>
        <taxon>Rhizobium/Agrobacterium group</taxon>
        <taxon>Rhizobium</taxon>
    </lineage>
</organism>
<comment type="subcellular location">
    <subcellularLocation>
        <location evidence="1">Membrane</location>
        <topology evidence="1">Multi-pass membrane protein</topology>
    </subcellularLocation>
</comment>
<feature type="transmembrane region" description="Helical" evidence="5">
    <location>
        <begin position="323"/>
        <end position="344"/>
    </location>
</feature>
<dbReference type="GO" id="GO:0022857">
    <property type="term" value="F:transmembrane transporter activity"/>
    <property type="evidence" value="ECO:0007669"/>
    <property type="project" value="InterPro"/>
</dbReference>
<dbReference type="PANTHER" id="PTHR23514">
    <property type="entry name" value="BYPASS OF STOP CODON PROTEIN 6"/>
    <property type="match status" value="1"/>
</dbReference>
<feature type="transmembrane region" description="Helical" evidence="5">
    <location>
        <begin position="238"/>
        <end position="256"/>
    </location>
</feature>
<sequence length="347" mass="35594">MNLEKGTLGLVLLCFALGAIVLMTNFRRLSQQCSCHALCLFGSVGFGIALVSVPHVANVYLLALIVFMAGAGFGTLDVSMNTEASLLERQIGHHIMSSFHAVFSIGNLAGAFVVGQLLNFGAALAVCLGVTGAIVMVLSVAAYFGVQGYNQDTTPIGARTISADRIEGRVYLYFLGAISFLALFAEGGMMDWSAIYIVGTLHGTESTGAYGFAAFAATMTIGRLVGDAITNRVGPTNVLRFGAIICAVSVAALLSIDSISIALIALGGCGFGVANIVPAVFAAAGRAGGSAAANAMSIVTTMGYSGLLLGPAVLGLVAQMSTLSVSMSLLVLAFSAIVVSTYYLRDL</sequence>
<feature type="transmembrane region" description="Helical" evidence="5">
    <location>
        <begin position="262"/>
        <end position="283"/>
    </location>
</feature>
<keyword evidence="2 5" id="KW-0812">Transmembrane</keyword>
<reference evidence="6 7" key="1">
    <citation type="submission" date="2016-10" db="EMBL/GenBank/DDBJ databases">
        <authorList>
            <person name="de Groot N.N."/>
        </authorList>
    </citation>
    <scope>NUCLEOTIDE SEQUENCE [LARGE SCALE GENOMIC DNA]</scope>
    <source>
        <strain evidence="6 7">CGMCC 1.3401</strain>
    </source>
</reference>
<evidence type="ECO:0000313" key="7">
    <source>
        <dbReference type="Proteomes" id="UP000199542"/>
    </source>
</evidence>
<feature type="transmembrane region" description="Helical" evidence="5">
    <location>
        <begin position="33"/>
        <end position="53"/>
    </location>
</feature>
<evidence type="ECO:0000256" key="2">
    <source>
        <dbReference type="ARBA" id="ARBA00022692"/>
    </source>
</evidence>
<dbReference type="AlphaFoldDB" id="A0A1G4U5V6"/>
<feature type="transmembrane region" description="Helical" evidence="5">
    <location>
        <begin position="6"/>
        <end position="26"/>
    </location>
</feature>
<feature type="transmembrane region" description="Helical" evidence="5">
    <location>
        <begin position="170"/>
        <end position="189"/>
    </location>
</feature>
<name>A0A1G4U5V6_9HYPH</name>
<keyword evidence="3 5" id="KW-1133">Transmembrane helix</keyword>
<dbReference type="Proteomes" id="UP000199542">
    <property type="component" value="Unassembled WGS sequence"/>
</dbReference>
<feature type="transmembrane region" description="Helical" evidence="5">
    <location>
        <begin position="99"/>
        <end position="117"/>
    </location>
</feature>
<protein>
    <submittedName>
        <fullName evidence="6">Fucose permease</fullName>
    </submittedName>
</protein>
<dbReference type="EMBL" id="FMTM01000018">
    <property type="protein sequence ID" value="SCW89036.1"/>
    <property type="molecule type" value="Genomic_DNA"/>
</dbReference>
<feature type="transmembrane region" description="Helical" evidence="5">
    <location>
        <begin position="123"/>
        <end position="149"/>
    </location>
</feature>
<feature type="transmembrane region" description="Helical" evidence="5">
    <location>
        <begin position="209"/>
        <end position="226"/>
    </location>
</feature>
<proteinExistence type="predicted"/>
<gene>
    <name evidence="6" type="ORF">SAMN02927900_06198</name>
</gene>
<evidence type="ECO:0000256" key="1">
    <source>
        <dbReference type="ARBA" id="ARBA00004141"/>
    </source>
</evidence>
<evidence type="ECO:0000256" key="4">
    <source>
        <dbReference type="ARBA" id="ARBA00023136"/>
    </source>
</evidence>
<dbReference type="Pfam" id="PF07690">
    <property type="entry name" value="MFS_1"/>
    <property type="match status" value="1"/>
</dbReference>
<dbReference type="Gene3D" id="1.20.1250.20">
    <property type="entry name" value="MFS general substrate transporter like domains"/>
    <property type="match status" value="2"/>
</dbReference>